<reference evidence="1 2" key="1">
    <citation type="submission" date="2019-11" db="EMBL/GenBank/DDBJ databases">
        <title>Genome of Strain BIT-d1.</title>
        <authorList>
            <person name="Yang Y."/>
        </authorList>
    </citation>
    <scope>NUCLEOTIDE SEQUENCE [LARGE SCALE GENOMIC DNA]</scope>
    <source>
        <strain evidence="1 2">BIT-d1</strain>
    </source>
</reference>
<name>A0A6I3LNS2_9FLAO</name>
<dbReference type="PROSITE" id="PS51257">
    <property type="entry name" value="PROKAR_LIPOPROTEIN"/>
    <property type="match status" value="1"/>
</dbReference>
<gene>
    <name evidence="1" type="ORF">GJV76_12655</name>
</gene>
<dbReference type="EMBL" id="WMJX01000036">
    <property type="protein sequence ID" value="MTG98970.1"/>
    <property type="molecule type" value="Genomic_DNA"/>
</dbReference>
<keyword evidence="2" id="KW-1185">Reference proteome</keyword>
<dbReference type="AlphaFoldDB" id="A0A6I3LNS2"/>
<evidence type="ECO:0008006" key="3">
    <source>
        <dbReference type="Google" id="ProtNLM"/>
    </source>
</evidence>
<accession>A0A6I3LNS2</accession>
<sequence>MRKGFLLAISIVGLLTLQSCNNDDVNVEPIPVGILTTVNGYTDSNNVKFHVDGRYIQDIYNPVLEYKMFSYANLFPGDRKIGVSEAKGEIASETHLIEKFRFYTSFVGGTKEQPVFFTANDRIDGLTEADVEGKSGVRFFNLSADDLTISLQFDDNAIADEFKDRKTDSKETVGTYQKFSLVEAKKYSLKVLNKSNEVLAQRDNITLNNKGFYSIVFIGNEANTAKPYYIGVVSQNVN</sequence>
<evidence type="ECO:0000313" key="1">
    <source>
        <dbReference type="EMBL" id="MTG98970.1"/>
    </source>
</evidence>
<proteinExistence type="predicted"/>
<dbReference type="OrthoDB" id="9792011at2"/>
<dbReference type="RefSeq" id="WP_155092979.1">
    <property type="nucleotide sequence ID" value="NZ_CP102754.1"/>
</dbReference>
<protein>
    <recommendedName>
        <fullName evidence="3">DUF4397 domain-containing protein</fullName>
    </recommendedName>
</protein>
<organism evidence="1 2">
    <name type="scientific">Myroides albus</name>
    <dbReference type="NCBI Taxonomy" id="2562892"/>
    <lineage>
        <taxon>Bacteria</taxon>
        <taxon>Pseudomonadati</taxon>
        <taxon>Bacteroidota</taxon>
        <taxon>Flavobacteriia</taxon>
        <taxon>Flavobacteriales</taxon>
        <taxon>Flavobacteriaceae</taxon>
        <taxon>Myroides</taxon>
    </lineage>
</organism>
<dbReference type="Proteomes" id="UP000438760">
    <property type="component" value="Unassembled WGS sequence"/>
</dbReference>
<evidence type="ECO:0000313" key="2">
    <source>
        <dbReference type="Proteomes" id="UP000438760"/>
    </source>
</evidence>
<comment type="caution">
    <text evidence="1">The sequence shown here is derived from an EMBL/GenBank/DDBJ whole genome shotgun (WGS) entry which is preliminary data.</text>
</comment>